<name>A0AAE0GVD4_9CHLO</name>
<evidence type="ECO:0000256" key="2">
    <source>
        <dbReference type="SAM" id="Phobius"/>
    </source>
</evidence>
<evidence type="ECO:0000313" key="3">
    <source>
        <dbReference type="EMBL" id="KAK3284768.1"/>
    </source>
</evidence>
<keyword evidence="2" id="KW-1133">Transmembrane helix</keyword>
<reference evidence="3 4" key="1">
    <citation type="journal article" date="2015" name="Genome Biol. Evol.">
        <title>Comparative Genomics of a Bacterivorous Green Alga Reveals Evolutionary Causalities and Consequences of Phago-Mixotrophic Mode of Nutrition.</title>
        <authorList>
            <person name="Burns J.A."/>
            <person name="Paasch A."/>
            <person name="Narechania A."/>
            <person name="Kim E."/>
        </authorList>
    </citation>
    <scope>NUCLEOTIDE SEQUENCE [LARGE SCALE GENOMIC DNA]</scope>
    <source>
        <strain evidence="3 4">PLY_AMNH</strain>
    </source>
</reference>
<evidence type="ECO:0000313" key="4">
    <source>
        <dbReference type="Proteomes" id="UP001190700"/>
    </source>
</evidence>
<sequence length="527" mass="58297">MQAPSNICGVGTSPCYYGWYKKVYNAAYEDPSINEVIITTDSSWAHSIGSTTDSGEHRLQMGNGGVSEIYYLMWAGTTGHEYSTSDFTNAMNIFLSSNSSPPPAITSVASAFASSAASLIADQLPSMYAFTDGTSGYYGWYKKVYNAAYEDPSINEVIITTDSSWAHSIGSTTDSGEHRLQMGNGGVSEIYYLMWAGTTGHEYSTSDFTNAMNTFLSQVRLTSESITSSPPPSPPPPFPSPPPPSPSPPPPSPHHRSILVTTTSIPVTTASIPFTTASIPFTVFCKPTARDRECYYGWYKKVYNAAYEDPSINEVIITTDSSWAHSIGSTTDSGEHRLQMGNGGVSEIYYLMWAGTTGHEYSTSDFTNAMNTFLSQDVVCKMEHNTDPDSNDDGTWERMKHISPNTLDHCKQLCEEYTGTCYGVEYLEDHARCDIFTEEFTHVKRKKGRMCSALSEDSLRTLGSYRRSRQGDSSKKQQVAYVFNQDGMIAAISAICVIMVFVGVFYRRRRALNERRGEYNYSAVFEI</sequence>
<keyword evidence="2" id="KW-0472">Membrane</keyword>
<proteinExistence type="predicted"/>
<keyword evidence="2" id="KW-0812">Transmembrane</keyword>
<feature type="transmembrane region" description="Helical" evidence="2">
    <location>
        <begin position="487"/>
        <end position="506"/>
    </location>
</feature>
<dbReference type="EMBL" id="LGRX02002155">
    <property type="protein sequence ID" value="KAK3284768.1"/>
    <property type="molecule type" value="Genomic_DNA"/>
</dbReference>
<keyword evidence="4" id="KW-1185">Reference proteome</keyword>
<dbReference type="Proteomes" id="UP001190700">
    <property type="component" value="Unassembled WGS sequence"/>
</dbReference>
<gene>
    <name evidence="3" type="ORF">CYMTET_7598</name>
</gene>
<protein>
    <submittedName>
        <fullName evidence="3">Uncharacterized protein</fullName>
    </submittedName>
</protein>
<evidence type="ECO:0000256" key="1">
    <source>
        <dbReference type="SAM" id="MobiDB-lite"/>
    </source>
</evidence>
<accession>A0AAE0GVD4</accession>
<feature type="region of interest" description="Disordered" evidence="1">
    <location>
        <begin position="223"/>
        <end position="257"/>
    </location>
</feature>
<dbReference type="AlphaFoldDB" id="A0AAE0GVD4"/>
<organism evidence="3 4">
    <name type="scientific">Cymbomonas tetramitiformis</name>
    <dbReference type="NCBI Taxonomy" id="36881"/>
    <lineage>
        <taxon>Eukaryota</taxon>
        <taxon>Viridiplantae</taxon>
        <taxon>Chlorophyta</taxon>
        <taxon>Pyramimonadophyceae</taxon>
        <taxon>Pyramimonadales</taxon>
        <taxon>Pyramimonadaceae</taxon>
        <taxon>Cymbomonas</taxon>
    </lineage>
</organism>
<comment type="caution">
    <text evidence="3">The sequence shown here is derived from an EMBL/GenBank/DDBJ whole genome shotgun (WGS) entry which is preliminary data.</text>
</comment>
<feature type="compositionally biased region" description="Pro residues" evidence="1">
    <location>
        <begin position="229"/>
        <end position="252"/>
    </location>
</feature>